<gene>
    <name evidence="1" type="ORF">A3A96_02690</name>
</gene>
<sequence length="205" mass="23705">MDILEKIFGSVAKVKIIKLFLFNPNSAFDTTQTAERAKVSRPVARREIVNLEKAGFIKPRSYTKEVRKQKNRTIKVFHKRVNGWVLDPKFPYIEAIKSFLGSVNPFKHKDITSRISRAGKVNLLIISGIFIKDADSRVDLLVVGDGLKQGKLDNIIKTIESEIGREIRYAVFETSEFNYRYSIFDKFLRDILEYPHEKIINKLNL</sequence>
<proteinExistence type="predicted"/>
<evidence type="ECO:0000313" key="2">
    <source>
        <dbReference type="Proteomes" id="UP000177707"/>
    </source>
</evidence>
<evidence type="ECO:0000313" key="1">
    <source>
        <dbReference type="EMBL" id="OHB01557.1"/>
    </source>
</evidence>
<dbReference type="Proteomes" id="UP000177707">
    <property type="component" value="Unassembled WGS sequence"/>
</dbReference>
<organism evidence="1 2">
    <name type="scientific">Candidatus Zambryskibacteria bacterium RIFCSPLOWO2_01_FULL_39_39</name>
    <dbReference type="NCBI Taxonomy" id="1802758"/>
    <lineage>
        <taxon>Bacteria</taxon>
        <taxon>Candidatus Zambryskiibacteriota</taxon>
    </lineage>
</organism>
<comment type="caution">
    <text evidence="1">The sequence shown here is derived from an EMBL/GenBank/DDBJ whole genome shotgun (WGS) entry which is preliminary data.</text>
</comment>
<dbReference type="STRING" id="1802758.A3A96_02690"/>
<protein>
    <recommendedName>
        <fullName evidence="3">HTH arsR-type domain-containing protein</fullName>
    </recommendedName>
</protein>
<reference evidence="1 2" key="1">
    <citation type="journal article" date="2016" name="Nat. Commun.">
        <title>Thousands of microbial genomes shed light on interconnected biogeochemical processes in an aquifer system.</title>
        <authorList>
            <person name="Anantharaman K."/>
            <person name="Brown C.T."/>
            <person name="Hug L.A."/>
            <person name="Sharon I."/>
            <person name="Castelle C.J."/>
            <person name="Probst A.J."/>
            <person name="Thomas B.C."/>
            <person name="Singh A."/>
            <person name="Wilkins M.J."/>
            <person name="Karaoz U."/>
            <person name="Brodie E.L."/>
            <person name="Williams K.H."/>
            <person name="Hubbard S.S."/>
            <person name="Banfield J.F."/>
        </authorList>
    </citation>
    <scope>NUCLEOTIDE SEQUENCE [LARGE SCALE GENOMIC DNA]</scope>
</reference>
<dbReference type="AlphaFoldDB" id="A0A1G2TW82"/>
<evidence type="ECO:0008006" key="3">
    <source>
        <dbReference type="Google" id="ProtNLM"/>
    </source>
</evidence>
<dbReference type="EMBL" id="MHWB01000011">
    <property type="protein sequence ID" value="OHB01557.1"/>
    <property type="molecule type" value="Genomic_DNA"/>
</dbReference>
<name>A0A1G2TW82_9BACT</name>
<accession>A0A1G2TW82</accession>